<evidence type="ECO:0000259" key="1">
    <source>
        <dbReference type="PROSITE" id="PS51340"/>
    </source>
</evidence>
<dbReference type="GO" id="GO:0003824">
    <property type="term" value="F:catalytic activity"/>
    <property type="evidence" value="ECO:0007669"/>
    <property type="project" value="InterPro"/>
</dbReference>
<accession>A0A316GCW5</accession>
<dbReference type="PANTHER" id="PTHR36930:SF1">
    <property type="entry name" value="MOSC DOMAIN-CONTAINING PROTEIN"/>
    <property type="match status" value="1"/>
</dbReference>
<sequence>MPALIPTEYTCEIVWLGLVPPGAPRDIEANPVEALDLTFAGAVGDRHTGELRPSCSRVTRQYPKGTLIRNTRQISVVAEEELALIAERIGTDVLDPGWIGATMSVRGLPDFSHVPPSARLQGETGGATMTVDMQNRPCGLAGKGVDRARPGHGKGFNAAARGLRGITTWVEREGRVTVGEILRLHVPDQRGWQP</sequence>
<dbReference type="GO" id="GO:0030151">
    <property type="term" value="F:molybdenum ion binding"/>
    <property type="evidence" value="ECO:0007669"/>
    <property type="project" value="InterPro"/>
</dbReference>
<protein>
    <recommendedName>
        <fullName evidence="1">MOSC domain-containing protein</fullName>
    </recommendedName>
</protein>
<feature type="domain" description="MOSC" evidence="1">
    <location>
        <begin position="27"/>
        <end position="185"/>
    </location>
</feature>
<name>A0A316GCW5_9RHOB</name>
<dbReference type="OrthoDB" id="9808413at2"/>
<reference evidence="2 3" key="1">
    <citation type="submission" date="2018-05" db="EMBL/GenBank/DDBJ databases">
        <title>Genomic Encyclopedia of Type Strains, Phase IV (KMG-IV): sequencing the most valuable type-strain genomes for metagenomic binning, comparative biology and taxonomic classification.</title>
        <authorList>
            <person name="Goeker M."/>
        </authorList>
    </citation>
    <scope>NUCLEOTIDE SEQUENCE [LARGE SCALE GENOMIC DNA]</scope>
    <source>
        <strain evidence="2 3">DSM 103371</strain>
    </source>
</reference>
<dbReference type="InterPro" id="IPR005302">
    <property type="entry name" value="MoCF_Sase_C"/>
</dbReference>
<dbReference type="RefSeq" id="WP_109757590.1">
    <property type="nucleotide sequence ID" value="NZ_CP034588.1"/>
</dbReference>
<dbReference type="Proteomes" id="UP000245390">
    <property type="component" value="Unassembled WGS sequence"/>
</dbReference>
<proteinExistence type="predicted"/>
<dbReference type="AlphaFoldDB" id="A0A316GCW5"/>
<evidence type="ECO:0000313" key="2">
    <source>
        <dbReference type="EMBL" id="PWK58734.1"/>
    </source>
</evidence>
<dbReference type="PROSITE" id="PS51340">
    <property type="entry name" value="MOSC"/>
    <property type="match status" value="1"/>
</dbReference>
<organism evidence="2 3">
    <name type="scientific">Silicimonas algicola</name>
    <dbReference type="NCBI Taxonomy" id="1826607"/>
    <lineage>
        <taxon>Bacteria</taxon>
        <taxon>Pseudomonadati</taxon>
        <taxon>Pseudomonadota</taxon>
        <taxon>Alphaproteobacteria</taxon>
        <taxon>Rhodobacterales</taxon>
        <taxon>Paracoccaceae</taxon>
    </lineage>
</organism>
<dbReference type="PANTHER" id="PTHR36930">
    <property type="entry name" value="METAL-SULFUR CLUSTER BIOSYNTHESIS PROTEINS YUAD-RELATED"/>
    <property type="match status" value="1"/>
</dbReference>
<dbReference type="KEGG" id="salo:EF888_04180"/>
<dbReference type="InterPro" id="IPR011037">
    <property type="entry name" value="Pyrv_Knase-like_insert_dom_sf"/>
</dbReference>
<gene>
    <name evidence="2" type="ORF">C8D95_101549</name>
</gene>
<dbReference type="GO" id="GO:0030170">
    <property type="term" value="F:pyridoxal phosphate binding"/>
    <property type="evidence" value="ECO:0007669"/>
    <property type="project" value="InterPro"/>
</dbReference>
<evidence type="ECO:0000313" key="3">
    <source>
        <dbReference type="Proteomes" id="UP000245390"/>
    </source>
</evidence>
<dbReference type="Gene3D" id="2.40.33.20">
    <property type="entry name" value="PK beta-barrel domain-like"/>
    <property type="match status" value="1"/>
</dbReference>
<comment type="caution">
    <text evidence="2">The sequence shown here is derived from an EMBL/GenBank/DDBJ whole genome shotgun (WGS) entry which is preliminary data.</text>
</comment>
<keyword evidence="3" id="KW-1185">Reference proteome</keyword>
<dbReference type="InterPro" id="IPR052716">
    <property type="entry name" value="MOSC_domain"/>
</dbReference>
<dbReference type="Pfam" id="PF03473">
    <property type="entry name" value="MOSC"/>
    <property type="match status" value="1"/>
</dbReference>
<dbReference type="EMBL" id="QGGV01000001">
    <property type="protein sequence ID" value="PWK58734.1"/>
    <property type="molecule type" value="Genomic_DNA"/>
</dbReference>
<dbReference type="SUPFAM" id="SSF50800">
    <property type="entry name" value="PK beta-barrel domain-like"/>
    <property type="match status" value="1"/>
</dbReference>